<dbReference type="Proteomes" id="UP000054903">
    <property type="component" value="Unassembled WGS sequence"/>
</dbReference>
<proteinExistence type="predicted"/>
<feature type="domain" description="HAMP" evidence="17">
    <location>
        <begin position="175"/>
        <end position="227"/>
    </location>
</feature>
<evidence type="ECO:0000256" key="12">
    <source>
        <dbReference type="ARBA" id="ARBA00022989"/>
    </source>
</evidence>
<organism evidence="18 19">
    <name type="scientific">Caballeronia fortuita</name>
    <dbReference type="NCBI Taxonomy" id="1777138"/>
    <lineage>
        <taxon>Bacteria</taxon>
        <taxon>Pseudomonadati</taxon>
        <taxon>Pseudomonadota</taxon>
        <taxon>Betaproteobacteria</taxon>
        <taxon>Burkholderiales</taxon>
        <taxon>Burkholderiaceae</taxon>
        <taxon>Caballeronia</taxon>
    </lineage>
</organism>
<evidence type="ECO:0000256" key="11">
    <source>
        <dbReference type="ARBA" id="ARBA00022840"/>
    </source>
</evidence>
<dbReference type="GO" id="GO:0005524">
    <property type="term" value="F:ATP binding"/>
    <property type="evidence" value="ECO:0007669"/>
    <property type="project" value="UniProtKB-KW"/>
</dbReference>
<dbReference type="SUPFAM" id="SSF55874">
    <property type="entry name" value="ATPase domain of HSP90 chaperone/DNA topoisomerase II/histidine kinase"/>
    <property type="match status" value="1"/>
</dbReference>
<dbReference type="Pfam" id="PF02518">
    <property type="entry name" value="HATPase_c"/>
    <property type="match status" value="1"/>
</dbReference>
<sequence>MRSLCWRFVRRARGFIDSLFGRMAIASICVLVTLQVGWFAILHVQGPHKEADGYARALLIVLEAAHNDVALGGRLMRETRVHIVPVWNMPEGLSLRDPAKTRHGHLARQLASRLPNGTQIAIDSDAHNKSRLWVRYPDSNVWIVAPIDLPPPAPFMTEGVVLLAGALVLSLIATWQLQRPLARVAQAARRFGGGERPVPIEENGPRELRELIGAFNQMMKKLTDTDDDRAVMLAGIAHDLKAPLTRLSLRASVLAKDERERAHFLRDIDSMTRIVQQFLEFAGRSPAQSSQTRVDAFIAEQFASPEDGDVPLFALSLEAGDALRLPRTFIDRLMTNLVDNALEYGEPPVEIRTARQDGEWLIEVRDHGPGIPDERLDEALRPFVRLDPARGGNGHCGLGLTIVDRLAREQRGRCEIGNAGSGGLIVRIVIPIEET</sequence>
<evidence type="ECO:0000256" key="8">
    <source>
        <dbReference type="ARBA" id="ARBA00022692"/>
    </source>
</evidence>
<accession>A0A158AV78</accession>
<feature type="domain" description="Histidine kinase" evidence="16">
    <location>
        <begin position="235"/>
        <end position="434"/>
    </location>
</feature>
<evidence type="ECO:0000256" key="7">
    <source>
        <dbReference type="ARBA" id="ARBA00022679"/>
    </source>
</evidence>
<dbReference type="SUPFAM" id="SSF158472">
    <property type="entry name" value="HAMP domain-like"/>
    <property type="match status" value="1"/>
</dbReference>
<comment type="subcellular location">
    <subcellularLocation>
        <location evidence="2">Cell inner membrane</location>
        <topology evidence="2">Multi-pass membrane protein</topology>
    </subcellularLocation>
</comment>
<evidence type="ECO:0000256" key="15">
    <source>
        <dbReference type="SAM" id="Phobius"/>
    </source>
</evidence>
<dbReference type="CDD" id="cd00082">
    <property type="entry name" value="HisKA"/>
    <property type="match status" value="1"/>
</dbReference>
<dbReference type="CDD" id="cd06225">
    <property type="entry name" value="HAMP"/>
    <property type="match status" value="1"/>
</dbReference>
<keyword evidence="7" id="KW-0808">Transferase</keyword>
<evidence type="ECO:0000256" key="5">
    <source>
        <dbReference type="ARBA" id="ARBA00022519"/>
    </source>
</evidence>
<dbReference type="InterPro" id="IPR003594">
    <property type="entry name" value="HATPase_dom"/>
</dbReference>
<dbReference type="Pfam" id="PF00672">
    <property type="entry name" value="HAMP"/>
    <property type="match status" value="1"/>
</dbReference>
<dbReference type="PANTHER" id="PTHR44936">
    <property type="entry name" value="SENSOR PROTEIN CREC"/>
    <property type="match status" value="1"/>
</dbReference>
<keyword evidence="14 15" id="KW-0472">Membrane</keyword>
<evidence type="ECO:0000256" key="13">
    <source>
        <dbReference type="ARBA" id="ARBA00023012"/>
    </source>
</evidence>
<evidence type="ECO:0000256" key="9">
    <source>
        <dbReference type="ARBA" id="ARBA00022741"/>
    </source>
</evidence>
<evidence type="ECO:0000256" key="14">
    <source>
        <dbReference type="ARBA" id="ARBA00023136"/>
    </source>
</evidence>
<dbReference type="SMART" id="SM00304">
    <property type="entry name" value="HAMP"/>
    <property type="match status" value="1"/>
</dbReference>
<keyword evidence="13" id="KW-0902">Two-component regulatory system</keyword>
<evidence type="ECO:0000313" key="18">
    <source>
        <dbReference type="EMBL" id="SAK60927.1"/>
    </source>
</evidence>
<dbReference type="EMBL" id="FCNX02000004">
    <property type="protein sequence ID" value="SAK60927.1"/>
    <property type="molecule type" value="Genomic_DNA"/>
</dbReference>
<dbReference type="InterPro" id="IPR036890">
    <property type="entry name" value="HATPase_C_sf"/>
</dbReference>
<dbReference type="STRING" id="1777138.AWB77_02089"/>
<dbReference type="InterPro" id="IPR005467">
    <property type="entry name" value="His_kinase_dom"/>
</dbReference>
<dbReference type="PROSITE" id="PS50109">
    <property type="entry name" value="HIS_KIN"/>
    <property type="match status" value="1"/>
</dbReference>
<protein>
    <recommendedName>
        <fullName evidence="3">histidine kinase</fullName>
        <ecNumber evidence="3">2.7.13.3</ecNumber>
    </recommendedName>
</protein>
<dbReference type="PROSITE" id="PS50885">
    <property type="entry name" value="HAMP"/>
    <property type="match status" value="1"/>
</dbReference>
<dbReference type="Gene3D" id="3.30.565.10">
    <property type="entry name" value="Histidine kinase-like ATPase, C-terminal domain"/>
    <property type="match status" value="1"/>
</dbReference>
<dbReference type="SUPFAM" id="SSF47384">
    <property type="entry name" value="Homodimeric domain of signal transducing histidine kinase"/>
    <property type="match status" value="1"/>
</dbReference>
<keyword evidence="6" id="KW-0597">Phosphoprotein</keyword>
<keyword evidence="9" id="KW-0547">Nucleotide-binding</keyword>
<dbReference type="InterPro" id="IPR036097">
    <property type="entry name" value="HisK_dim/P_sf"/>
</dbReference>
<keyword evidence="12 15" id="KW-1133">Transmembrane helix</keyword>
<evidence type="ECO:0000256" key="6">
    <source>
        <dbReference type="ARBA" id="ARBA00022553"/>
    </source>
</evidence>
<keyword evidence="19" id="KW-1185">Reference proteome</keyword>
<comment type="caution">
    <text evidence="18">The sequence shown here is derived from an EMBL/GenBank/DDBJ whole genome shotgun (WGS) entry which is preliminary data.</text>
</comment>
<keyword evidence="4" id="KW-1003">Cell membrane</keyword>
<evidence type="ECO:0000313" key="19">
    <source>
        <dbReference type="Proteomes" id="UP000054903"/>
    </source>
</evidence>
<evidence type="ECO:0000256" key="2">
    <source>
        <dbReference type="ARBA" id="ARBA00004429"/>
    </source>
</evidence>
<name>A0A158AV78_9BURK</name>
<dbReference type="PANTHER" id="PTHR44936:SF5">
    <property type="entry name" value="SENSOR HISTIDINE KINASE ENVZ"/>
    <property type="match status" value="1"/>
</dbReference>
<keyword evidence="5" id="KW-0997">Cell inner membrane</keyword>
<keyword evidence="8 15" id="KW-0812">Transmembrane</keyword>
<gene>
    <name evidence="18" type="ORF">AWB77_02089</name>
</gene>
<reference evidence="18" key="1">
    <citation type="submission" date="2016-01" db="EMBL/GenBank/DDBJ databases">
        <authorList>
            <person name="Peeters C."/>
        </authorList>
    </citation>
    <scope>NUCLEOTIDE SEQUENCE</scope>
    <source>
        <strain evidence="18">LMG 29320</strain>
    </source>
</reference>
<dbReference type="SMART" id="SM00387">
    <property type="entry name" value="HATPase_c"/>
    <property type="match status" value="1"/>
</dbReference>
<dbReference type="InterPro" id="IPR003661">
    <property type="entry name" value="HisK_dim/P_dom"/>
</dbReference>
<dbReference type="InterPro" id="IPR003660">
    <property type="entry name" value="HAMP_dom"/>
</dbReference>
<dbReference type="InterPro" id="IPR050980">
    <property type="entry name" value="2C_sensor_his_kinase"/>
</dbReference>
<feature type="transmembrane region" description="Helical" evidence="15">
    <location>
        <begin position="20"/>
        <end position="41"/>
    </location>
</feature>
<dbReference type="CDD" id="cd00075">
    <property type="entry name" value="HATPase"/>
    <property type="match status" value="1"/>
</dbReference>
<evidence type="ECO:0000259" key="17">
    <source>
        <dbReference type="PROSITE" id="PS50885"/>
    </source>
</evidence>
<dbReference type="AlphaFoldDB" id="A0A158AV78"/>
<evidence type="ECO:0000256" key="4">
    <source>
        <dbReference type="ARBA" id="ARBA00022475"/>
    </source>
</evidence>
<comment type="catalytic activity">
    <reaction evidence="1">
        <text>ATP + protein L-histidine = ADP + protein N-phospho-L-histidine.</text>
        <dbReference type="EC" id="2.7.13.3"/>
    </reaction>
</comment>
<dbReference type="EC" id="2.7.13.3" evidence="3"/>
<evidence type="ECO:0000259" key="16">
    <source>
        <dbReference type="PROSITE" id="PS50109"/>
    </source>
</evidence>
<dbReference type="GO" id="GO:0005886">
    <property type="term" value="C:plasma membrane"/>
    <property type="evidence" value="ECO:0007669"/>
    <property type="project" value="UniProtKB-SubCell"/>
</dbReference>
<dbReference type="Pfam" id="PF00512">
    <property type="entry name" value="HisKA"/>
    <property type="match status" value="1"/>
</dbReference>
<dbReference type="Gene3D" id="1.10.287.130">
    <property type="match status" value="1"/>
</dbReference>
<dbReference type="RefSeq" id="WP_061134322.1">
    <property type="nucleotide sequence ID" value="NZ_FCNX02000004.1"/>
</dbReference>
<evidence type="ECO:0000256" key="10">
    <source>
        <dbReference type="ARBA" id="ARBA00022777"/>
    </source>
</evidence>
<keyword evidence="10 18" id="KW-0418">Kinase</keyword>
<evidence type="ECO:0000256" key="1">
    <source>
        <dbReference type="ARBA" id="ARBA00000085"/>
    </source>
</evidence>
<dbReference type="OrthoDB" id="9804645at2"/>
<evidence type="ECO:0000256" key="3">
    <source>
        <dbReference type="ARBA" id="ARBA00012438"/>
    </source>
</evidence>
<keyword evidence="11" id="KW-0067">ATP-binding</keyword>
<dbReference type="SMART" id="SM00388">
    <property type="entry name" value="HisKA"/>
    <property type="match status" value="1"/>
</dbReference>
<dbReference type="GO" id="GO:0000155">
    <property type="term" value="F:phosphorelay sensor kinase activity"/>
    <property type="evidence" value="ECO:0007669"/>
    <property type="project" value="InterPro"/>
</dbReference>